<dbReference type="InterPro" id="IPR032710">
    <property type="entry name" value="NTF2-like_dom_sf"/>
</dbReference>
<dbReference type="SUPFAM" id="SSF54427">
    <property type="entry name" value="NTF2-like"/>
    <property type="match status" value="1"/>
</dbReference>
<proteinExistence type="predicted"/>
<evidence type="ECO:0000313" key="2">
    <source>
        <dbReference type="EMBL" id="GAA4288697.1"/>
    </source>
</evidence>
<dbReference type="InterPro" id="IPR037401">
    <property type="entry name" value="SnoaL-like"/>
</dbReference>
<organism evidence="2 3">
    <name type="scientific">Georgenia daeguensis</name>
    <dbReference type="NCBI Taxonomy" id="908355"/>
    <lineage>
        <taxon>Bacteria</taxon>
        <taxon>Bacillati</taxon>
        <taxon>Actinomycetota</taxon>
        <taxon>Actinomycetes</taxon>
        <taxon>Micrococcales</taxon>
        <taxon>Bogoriellaceae</taxon>
        <taxon>Georgenia</taxon>
    </lineage>
</organism>
<dbReference type="Proteomes" id="UP001499841">
    <property type="component" value="Unassembled WGS sequence"/>
</dbReference>
<sequence length="169" mass="19257">MRHLPDPAALHAKLEIADVLARYCLHLDEYDIDALSDVFTPDCTMDQGPGRGGPILGRDEVLRGMKERQALFRRTQHILGQSLVVTSDDSATALTYVTAWHQRWDMSTGTARLRYRDDLVRTENGWRIHYRRSEALGVDGFDEAQWNWVPRRSADPELSNTTASHEGPR</sequence>
<protein>
    <recommendedName>
        <fullName evidence="1">SnoaL-like domain-containing protein</fullName>
    </recommendedName>
</protein>
<evidence type="ECO:0000259" key="1">
    <source>
        <dbReference type="Pfam" id="PF13577"/>
    </source>
</evidence>
<dbReference type="Gene3D" id="3.10.450.50">
    <property type="match status" value="1"/>
</dbReference>
<dbReference type="EMBL" id="BAABBA010000016">
    <property type="protein sequence ID" value="GAA4288697.1"/>
    <property type="molecule type" value="Genomic_DNA"/>
</dbReference>
<dbReference type="Pfam" id="PF13577">
    <property type="entry name" value="SnoaL_4"/>
    <property type="match status" value="1"/>
</dbReference>
<dbReference type="CDD" id="cd00531">
    <property type="entry name" value="NTF2_like"/>
    <property type="match status" value="1"/>
</dbReference>
<name>A0ABP8EY27_9MICO</name>
<reference evidence="3" key="1">
    <citation type="journal article" date="2019" name="Int. J. Syst. Evol. Microbiol.">
        <title>The Global Catalogue of Microorganisms (GCM) 10K type strain sequencing project: providing services to taxonomists for standard genome sequencing and annotation.</title>
        <authorList>
            <consortium name="The Broad Institute Genomics Platform"/>
            <consortium name="The Broad Institute Genome Sequencing Center for Infectious Disease"/>
            <person name="Wu L."/>
            <person name="Ma J."/>
        </authorList>
    </citation>
    <scope>NUCLEOTIDE SEQUENCE [LARGE SCALE GENOMIC DNA]</scope>
    <source>
        <strain evidence="3">JCM 17459</strain>
    </source>
</reference>
<gene>
    <name evidence="2" type="ORF">GCM10022262_30570</name>
</gene>
<comment type="caution">
    <text evidence="2">The sequence shown here is derived from an EMBL/GenBank/DDBJ whole genome shotgun (WGS) entry which is preliminary data.</text>
</comment>
<dbReference type="RefSeq" id="WP_345042968.1">
    <property type="nucleotide sequence ID" value="NZ_BAABBA010000016.1"/>
</dbReference>
<evidence type="ECO:0000313" key="3">
    <source>
        <dbReference type="Proteomes" id="UP001499841"/>
    </source>
</evidence>
<accession>A0ABP8EY27</accession>
<feature type="domain" description="SnoaL-like" evidence="1">
    <location>
        <begin position="9"/>
        <end position="132"/>
    </location>
</feature>
<keyword evidence="3" id="KW-1185">Reference proteome</keyword>